<evidence type="ECO:0000313" key="2">
    <source>
        <dbReference type="EMBL" id="QFQ02664.1"/>
    </source>
</evidence>
<dbReference type="KEGG" id="cuo:CUROG_06530"/>
<dbReference type="OrthoDB" id="4420487at2"/>
<feature type="transmembrane region" description="Helical" evidence="1">
    <location>
        <begin position="156"/>
        <end position="182"/>
    </location>
</feature>
<feature type="transmembrane region" description="Helical" evidence="1">
    <location>
        <begin position="115"/>
        <end position="136"/>
    </location>
</feature>
<accession>A0A5J6Z6Q5</accession>
<feature type="transmembrane region" description="Helical" evidence="1">
    <location>
        <begin position="403"/>
        <end position="425"/>
    </location>
</feature>
<keyword evidence="3" id="KW-1185">Reference proteome</keyword>
<dbReference type="Proteomes" id="UP000326711">
    <property type="component" value="Chromosome"/>
</dbReference>
<feature type="transmembrane region" description="Helical" evidence="1">
    <location>
        <begin position="314"/>
        <end position="339"/>
    </location>
</feature>
<keyword evidence="1" id="KW-1133">Transmembrane helix</keyword>
<protein>
    <submittedName>
        <fullName evidence="2">Uncharacterized protein</fullName>
    </submittedName>
</protein>
<feature type="transmembrane region" description="Helical" evidence="1">
    <location>
        <begin position="194"/>
        <end position="215"/>
    </location>
</feature>
<feature type="transmembrane region" description="Helical" evidence="1">
    <location>
        <begin position="21"/>
        <end position="44"/>
    </location>
</feature>
<evidence type="ECO:0000313" key="3">
    <source>
        <dbReference type="Proteomes" id="UP000326711"/>
    </source>
</evidence>
<feature type="transmembrane region" description="Helical" evidence="1">
    <location>
        <begin position="360"/>
        <end position="391"/>
    </location>
</feature>
<organism evidence="2 3">
    <name type="scientific">Corynebacterium urogenitale</name>
    <dbReference type="NCBI Taxonomy" id="2487892"/>
    <lineage>
        <taxon>Bacteria</taxon>
        <taxon>Bacillati</taxon>
        <taxon>Actinomycetota</taxon>
        <taxon>Actinomycetes</taxon>
        <taxon>Mycobacteriales</taxon>
        <taxon>Corynebacteriaceae</taxon>
        <taxon>Corynebacterium</taxon>
    </lineage>
</organism>
<gene>
    <name evidence="2" type="ORF">CUROG_06530</name>
</gene>
<dbReference type="AlphaFoldDB" id="A0A5J6Z6Q5"/>
<keyword evidence="1" id="KW-0812">Transmembrane</keyword>
<name>A0A5J6Z6Q5_9CORY</name>
<reference evidence="3" key="1">
    <citation type="submission" date="2019-10" db="EMBL/GenBank/DDBJ databases">
        <title>Complete genome sequence of Corynebacterium urogenitalis DSM 108747, isolated from the genital tract of a cow.</title>
        <authorList>
            <person name="Ruckert C."/>
            <person name="Ballas P."/>
            <person name="Wagener K."/>
            <person name="Drillich M."/>
            <person name="Kaempfer P."/>
            <person name="Busse H.-J."/>
            <person name="Ehling-Schulz M."/>
        </authorList>
    </citation>
    <scope>NUCLEOTIDE SEQUENCE [LARGE SCALE GENOMIC DNA]</scope>
    <source>
        <strain evidence="3">LMM 1652</strain>
    </source>
</reference>
<feature type="transmembrane region" description="Helical" evidence="1">
    <location>
        <begin position="221"/>
        <end position="241"/>
    </location>
</feature>
<sequence>MNQVFRVLQRLGASTVGSARTYFYVLAAVLGLSTGFVLALGTAWSKQNAAFPGSDFIFIGGNMIFWTMFIALAMNIPLASLGSLLLREKTRQFVRAGFGRRHFVQLIAGQMWRPLLGALVIAAVLFVPFLSIISVLPHDDGSRLVDEGGVSRPSVLGILLGLCTLVVPMFVAVVVLSLGLVAGSQNKQKRSRSWLSALVTLSPVALGIVLVFAGFTSASQAGILFTFGLLLIGMVVASKLAPSFTVSMARRLQMSFGAKPAAVLAHSVSHEFRPRFSGISLFIYVIAGIPTFIFTASALQTLAEGKGGIAQWDFWTIFATPIALTLIAIVSAVLVLSQLMNRSLKRFTKLGTSVGQERSALLYTLALLVLGVMLVVLIALGVLTASMALVWDVVLHNAIQETYWMPLVVVPAFILVVAPLAYALIGDRSSTT</sequence>
<feature type="transmembrane region" description="Helical" evidence="1">
    <location>
        <begin position="281"/>
        <end position="302"/>
    </location>
</feature>
<evidence type="ECO:0000256" key="1">
    <source>
        <dbReference type="SAM" id="Phobius"/>
    </source>
</evidence>
<feature type="transmembrane region" description="Helical" evidence="1">
    <location>
        <begin position="64"/>
        <end position="86"/>
    </location>
</feature>
<dbReference type="EMBL" id="CP045032">
    <property type="protein sequence ID" value="QFQ02664.1"/>
    <property type="molecule type" value="Genomic_DNA"/>
</dbReference>
<proteinExistence type="predicted"/>
<dbReference type="RefSeq" id="WP_151903001.1">
    <property type="nucleotide sequence ID" value="NZ_CP045032.1"/>
</dbReference>
<keyword evidence="1" id="KW-0472">Membrane</keyword>